<evidence type="ECO:0000313" key="6">
    <source>
        <dbReference type="Proteomes" id="UP000602510"/>
    </source>
</evidence>
<sequence length="290" mass="33226">MSFPTKDMLIEFELVHGSTEVPTRDSKFEGCTSFLSGLYRYAIELKNNKLSIWMENRNSKKQWYTGDLDKQVYVTADNALIGASTEDYLQLRVLHATWEAKFEFLLDPVSVERIDILEAQLYDHEEELKKINTLEAKLRQQQEKLDKLEVVKATPTSLAEFKAVRTFDDSKRIKWIENGSDELVKNCDDGTLKIRRDGVYLIAAVIERDSERDGFSDDGEEDDDDEEDEDNKEVSLLKNGECIQYGYFAEDGRIASPMTVARLKSNDELLVTVTCMLANTSTLFITRLAD</sequence>
<evidence type="ECO:0000256" key="1">
    <source>
        <dbReference type="SAM" id="Coils"/>
    </source>
</evidence>
<evidence type="ECO:0000256" key="2">
    <source>
        <dbReference type="SAM" id="MobiDB-lite"/>
    </source>
</evidence>
<comment type="caution">
    <text evidence="3">The sequence shown here is derived from an EMBL/GenBank/DDBJ whole genome shotgun (WGS) entry which is preliminary data.</text>
</comment>
<dbReference type="Proteomes" id="UP000602510">
    <property type="component" value="Unassembled WGS sequence"/>
</dbReference>
<gene>
    <name evidence="3" type="ORF">GN244_ATG09615</name>
    <name evidence="5" type="ORF">GN958_ATG18202</name>
    <name evidence="4" type="ORF">GN958_ATG22909</name>
</gene>
<evidence type="ECO:0000313" key="4">
    <source>
        <dbReference type="EMBL" id="KAF4127907.1"/>
    </source>
</evidence>
<dbReference type="EMBL" id="WSZM01000205">
    <property type="protein sequence ID" value="KAF4038268.1"/>
    <property type="molecule type" value="Genomic_DNA"/>
</dbReference>
<keyword evidence="1" id="KW-0175">Coiled coil</keyword>
<dbReference type="AlphaFoldDB" id="A0A833WDH2"/>
<evidence type="ECO:0000313" key="5">
    <source>
        <dbReference type="EMBL" id="KAF4132625.1"/>
    </source>
</evidence>
<reference evidence="3" key="1">
    <citation type="submission" date="2020-04" db="EMBL/GenBank/DDBJ databases">
        <title>Hybrid Assembly of Korean Phytophthora infestans isolates.</title>
        <authorList>
            <person name="Prokchorchik M."/>
            <person name="Lee Y."/>
            <person name="Seo J."/>
            <person name="Cho J.-H."/>
            <person name="Park Y.-E."/>
            <person name="Jang D.-C."/>
            <person name="Im J.-S."/>
            <person name="Choi J.-G."/>
            <person name="Park H.-J."/>
            <person name="Lee G.-B."/>
            <person name="Lee Y.-G."/>
            <person name="Hong S.-Y."/>
            <person name="Cho K."/>
            <person name="Sohn K.H."/>
        </authorList>
    </citation>
    <scope>NUCLEOTIDE SEQUENCE</scope>
    <source>
        <strain evidence="3">KR_1_A1</strain>
        <strain evidence="4">KR_2_A2</strain>
    </source>
</reference>
<dbReference type="EMBL" id="JAACNO010003214">
    <property type="protein sequence ID" value="KAF4127907.1"/>
    <property type="molecule type" value="Genomic_DNA"/>
</dbReference>
<feature type="compositionally biased region" description="Acidic residues" evidence="2">
    <location>
        <begin position="216"/>
        <end position="231"/>
    </location>
</feature>
<dbReference type="EMBL" id="JAACNO010002520">
    <property type="protein sequence ID" value="KAF4132625.1"/>
    <property type="molecule type" value="Genomic_DNA"/>
</dbReference>
<proteinExistence type="predicted"/>
<protein>
    <submittedName>
        <fullName evidence="3">Uncharacterized protein</fullName>
    </submittedName>
</protein>
<dbReference type="OMA" id="LSIWMEN"/>
<organism evidence="3 6">
    <name type="scientific">Phytophthora infestans</name>
    <name type="common">Potato late blight agent</name>
    <name type="synonym">Botrytis infestans</name>
    <dbReference type="NCBI Taxonomy" id="4787"/>
    <lineage>
        <taxon>Eukaryota</taxon>
        <taxon>Sar</taxon>
        <taxon>Stramenopiles</taxon>
        <taxon>Oomycota</taxon>
        <taxon>Peronosporomycetes</taxon>
        <taxon>Peronosporales</taxon>
        <taxon>Peronosporaceae</taxon>
        <taxon>Phytophthora</taxon>
    </lineage>
</organism>
<accession>A0A833WDH2</accession>
<evidence type="ECO:0000313" key="3">
    <source>
        <dbReference type="EMBL" id="KAF4038268.1"/>
    </source>
</evidence>
<dbReference type="Proteomes" id="UP000704712">
    <property type="component" value="Unassembled WGS sequence"/>
</dbReference>
<feature type="region of interest" description="Disordered" evidence="2">
    <location>
        <begin position="211"/>
        <end position="233"/>
    </location>
</feature>
<name>A0A833WDH2_PHYIN</name>
<feature type="coiled-coil region" evidence="1">
    <location>
        <begin position="114"/>
        <end position="151"/>
    </location>
</feature>
<keyword evidence="6" id="KW-1185">Reference proteome</keyword>